<dbReference type="InterPro" id="IPR051331">
    <property type="entry name" value="Chorismate_mutase-related"/>
</dbReference>
<reference evidence="3 6" key="2">
    <citation type="submission" date="2019-07" db="EMBL/GenBank/DDBJ databases">
        <title>Whole genome shotgun sequence of Lactobacillus siliginis NBRC 101315.</title>
        <authorList>
            <person name="Hosoyama A."/>
            <person name="Uohara A."/>
            <person name="Ohji S."/>
            <person name="Ichikawa N."/>
        </authorList>
    </citation>
    <scope>NUCLEOTIDE SEQUENCE [LARGE SCALE GENOMIC DNA]</scope>
    <source>
        <strain evidence="3 6">NBRC 101315</strain>
    </source>
</reference>
<dbReference type="Proteomes" id="UP000051139">
    <property type="component" value="Unassembled WGS sequence"/>
</dbReference>
<dbReference type="GO" id="GO:0009697">
    <property type="term" value="P:salicylic acid biosynthetic process"/>
    <property type="evidence" value="ECO:0007669"/>
    <property type="project" value="TreeGrafter"/>
</dbReference>
<dbReference type="SMART" id="SM00830">
    <property type="entry name" value="CM_2"/>
    <property type="match status" value="1"/>
</dbReference>
<keyword evidence="5" id="KW-1185">Reference proteome</keyword>
<dbReference type="EMBL" id="BJUD01000025">
    <property type="protein sequence ID" value="GEK28959.1"/>
    <property type="molecule type" value="Genomic_DNA"/>
</dbReference>
<dbReference type="Pfam" id="PF01817">
    <property type="entry name" value="CM_2"/>
    <property type="match status" value="1"/>
</dbReference>
<reference evidence="4 5" key="1">
    <citation type="journal article" date="2015" name="Genome Announc.">
        <title>Expanding the biotechnology potential of lactobacilli through comparative genomics of 213 strains and associated genera.</title>
        <authorList>
            <person name="Sun Z."/>
            <person name="Harris H.M."/>
            <person name="McCann A."/>
            <person name="Guo C."/>
            <person name="Argimon S."/>
            <person name="Zhang W."/>
            <person name="Yang X."/>
            <person name="Jeffery I.B."/>
            <person name="Cooney J.C."/>
            <person name="Kagawa T.F."/>
            <person name="Liu W."/>
            <person name="Song Y."/>
            <person name="Salvetti E."/>
            <person name="Wrobel A."/>
            <person name="Rasinkangas P."/>
            <person name="Parkhill J."/>
            <person name="Rea M.C."/>
            <person name="O'Sullivan O."/>
            <person name="Ritari J."/>
            <person name="Douillard F.P."/>
            <person name="Paul Ross R."/>
            <person name="Yang R."/>
            <person name="Briner A.E."/>
            <person name="Felis G.E."/>
            <person name="de Vos W.M."/>
            <person name="Barrangou R."/>
            <person name="Klaenhammer T.R."/>
            <person name="Caufield P.W."/>
            <person name="Cui Y."/>
            <person name="Zhang H."/>
            <person name="O'Toole P.W."/>
        </authorList>
    </citation>
    <scope>NUCLEOTIDE SEQUENCE [LARGE SCALE GENOMIC DNA]</scope>
    <source>
        <strain evidence="4 5">DSM 22696</strain>
    </source>
</reference>
<evidence type="ECO:0000313" key="6">
    <source>
        <dbReference type="Proteomes" id="UP000321429"/>
    </source>
</evidence>
<evidence type="ECO:0000313" key="4">
    <source>
        <dbReference type="EMBL" id="KRN95765.1"/>
    </source>
</evidence>
<dbReference type="PROSITE" id="PS51168">
    <property type="entry name" value="CHORISMATE_MUT_2"/>
    <property type="match status" value="1"/>
</dbReference>
<feature type="domain" description="Chorismate mutase" evidence="2">
    <location>
        <begin position="1"/>
        <end position="91"/>
    </location>
</feature>
<dbReference type="Proteomes" id="UP000321429">
    <property type="component" value="Unassembled WGS sequence"/>
</dbReference>
<dbReference type="InterPro" id="IPR036263">
    <property type="entry name" value="Chorismate_II_sf"/>
</dbReference>
<dbReference type="PANTHER" id="PTHR38041:SF1">
    <property type="entry name" value="CHORISMATE MUTASE"/>
    <property type="match status" value="1"/>
</dbReference>
<comment type="caution">
    <text evidence="4">The sequence shown here is derived from an EMBL/GenBank/DDBJ whole genome shotgun (WGS) entry which is preliminary data.</text>
</comment>
<dbReference type="AlphaFoldDB" id="A0A0R2L798"/>
<evidence type="ECO:0000313" key="3">
    <source>
        <dbReference type="EMBL" id="GEK28959.1"/>
    </source>
</evidence>
<keyword evidence="1" id="KW-0413">Isomerase</keyword>
<dbReference type="SUPFAM" id="SSF48600">
    <property type="entry name" value="Chorismate mutase II"/>
    <property type="match status" value="1"/>
</dbReference>
<dbReference type="InterPro" id="IPR002701">
    <property type="entry name" value="CM_II_prokaryot"/>
</dbReference>
<dbReference type="EMBL" id="JQCB01000007">
    <property type="protein sequence ID" value="KRN95765.1"/>
    <property type="molecule type" value="Genomic_DNA"/>
</dbReference>
<proteinExistence type="predicted"/>
<evidence type="ECO:0000313" key="5">
    <source>
        <dbReference type="Proteomes" id="UP000051139"/>
    </source>
</evidence>
<dbReference type="OrthoDB" id="3267837at2"/>
<dbReference type="InterPro" id="IPR036979">
    <property type="entry name" value="CM_dom_sf"/>
</dbReference>
<gene>
    <name evidence="4" type="ORF">IV55_GL001870</name>
    <name evidence="3" type="ORF">LSI01_12700</name>
</gene>
<accession>A0A0R2L798</accession>
<evidence type="ECO:0000259" key="2">
    <source>
        <dbReference type="PROSITE" id="PS51168"/>
    </source>
</evidence>
<dbReference type="GO" id="GO:0004106">
    <property type="term" value="F:chorismate mutase activity"/>
    <property type="evidence" value="ECO:0007669"/>
    <property type="project" value="InterPro"/>
</dbReference>
<name>A0A0R2L798_9LACO</name>
<protein>
    <recommendedName>
        <fullName evidence="2">Chorismate mutase domain-containing protein</fullName>
    </recommendedName>
</protein>
<dbReference type="STRING" id="348151.IV55_GL001870"/>
<organism evidence="4 5">
    <name type="scientific">Furfurilactobacillus siliginis</name>
    <dbReference type="NCBI Taxonomy" id="348151"/>
    <lineage>
        <taxon>Bacteria</taxon>
        <taxon>Bacillati</taxon>
        <taxon>Bacillota</taxon>
        <taxon>Bacilli</taxon>
        <taxon>Lactobacillales</taxon>
        <taxon>Lactobacillaceae</taxon>
        <taxon>Furfurilactobacillus</taxon>
    </lineage>
</organism>
<sequence>MTENDALNQLRQQLNALDAQLIPLLEQRLAVVQQVGNVKAAAGLPANDPQREQVIIERLAQQVTEKTFTPAMTQIYQGIFAAAKDMERVIIKQEEAK</sequence>
<evidence type="ECO:0000256" key="1">
    <source>
        <dbReference type="ARBA" id="ARBA00023235"/>
    </source>
</evidence>
<dbReference type="GO" id="GO:0046417">
    <property type="term" value="P:chorismate metabolic process"/>
    <property type="evidence" value="ECO:0007669"/>
    <property type="project" value="InterPro"/>
</dbReference>
<dbReference type="RefSeq" id="WP_057810525.1">
    <property type="nucleotide sequence ID" value="NZ_BJUD01000025.1"/>
</dbReference>
<dbReference type="PANTHER" id="PTHR38041">
    <property type="entry name" value="CHORISMATE MUTASE"/>
    <property type="match status" value="1"/>
</dbReference>
<dbReference type="Gene3D" id="1.20.59.10">
    <property type="entry name" value="Chorismate mutase"/>
    <property type="match status" value="1"/>
</dbReference>
<dbReference type="PATRIC" id="fig|348151.3.peg.1922"/>